<evidence type="ECO:0000259" key="1">
    <source>
        <dbReference type="Pfam" id="PF13225"/>
    </source>
</evidence>
<dbReference type="Pfam" id="PF13225">
    <property type="entry name" value="D27-like_C"/>
    <property type="match status" value="1"/>
</dbReference>
<dbReference type="InterPro" id="IPR025114">
    <property type="entry name" value="D27-like_C"/>
</dbReference>
<dbReference type="GO" id="GO:0016859">
    <property type="term" value="F:cis-trans isomerase activity"/>
    <property type="evidence" value="ECO:0007669"/>
    <property type="project" value="TreeGrafter"/>
</dbReference>
<protein>
    <recommendedName>
        <fullName evidence="1">Beta-carotene isomerase D27-like C-terminal domain-containing protein</fullName>
    </recommendedName>
</protein>
<organism evidence="2 3">
    <name type="scientific">Camellia sinensis</name>
    <name type="common">Tea plant</name>
    <name type="synonym">Thea sinensis</name>
    <dbReference type="NCBI Taxonomy" id="4442"/>
    <lineage>
        <taxon>Eukaryota</taxon>
        <taxon>Viridiplantae</taxon>
        <taxon>Streptophyta</taxon>
        <taxon>Embryophyta</taxon>
        <taxon>Tracheophyta</taxon>
        <taxon>Spermatophyta</taxon>
        <taxon>Magnoliopsida</taxon>
        <taxon>eudicotyledons</taxon>
        <taxon>Gunneridae</taxon>
        <taxon>Pentapetalae</taxon>
        <taxon>asterids</taxon>
        <taxon>Ericales</taxon>
        <taxon>Theaceae</taxon>
        <taxon>Camellia</taxon>
    </lineage>
</organism>
<dbReference type="GO" id="GO:0009536">
    <property type="term" value="C:plastid"/>
    <property type="evidence" value="ECO:0007669"/>
    <property type="project" value="TreeGrafter"/>
</dbReference>
<keyword evidence="3" id="KW-1185">Reference proteome</keyword>
<dbReference type="EMBL" id="JACBKZ010000015">
    <property type="protein sequence ID" value="KAF5930448.1"/>
    <property type="molecule type" value="Genomic_DNA"/>
</dbReference>
<comment type="caution">
    <text evidence="2">The sequence shown here is derived from an EMBL/GenBank/DDBJ whole genome shotgun (WGS) entry which is preliminary data.</text>
</comment>
<dbReference type="Proteomes" id="UP000593564">
    <property type="component" value="Unassembled WGS sequence"/>
</dbReference>
<name>A0A7J7FRZ2_CAMSI</name>
<accession>A0A7J7FRZ2</accession>
<evidence type="ECO:0000313" key="3">
    <source>
        <dbReference type="Proteomes" id="UP000593564"/>
    </source>
</evidence>
<proteinExistence type="predicted"/>
<sequence>MVVVAQLVVQCSPFSIPTAHRGRIHQAKQPPRILSVLKRPTDHVVEKQSSSTTVDYNDNWFDLIAINHLSHCLQSTTGLRNNKSGYEGLVEASRMALRKYDPIRQRQIAMKAIVKAFPTPMVAMASSSLSSPFFHCYMVFIVIPQFKTIPSEFCRLLEESNCVRMCINLCKMPTQTFIKDYLGMPLNKVPNYDDMSCDMIYGQDPPPATEDPAFKQPCYNLCKEKQKHNTRCSG</sequence>
<evidence type="ECO:0000313" key="2">
    <source>
        <dbReference type="EMBL" id="KAF5930448.1"/>
    </source>
</evidence>
<feature type="domain" description="Beta-carotene isomerase D27-like C-terminal" evidence="1">
    <location>
        <begin position="152"/>
        <end position="209"/>
    </location>
</feature>
<reference evidence="2 3" key="2">
    <citation type="submission" date="2020-07" db="EMBL/GenBank/DDBJ databases">
        <title>Genome assembly of wild tea tree DASZ reveals pedigree and selection history of tea varieties.</title>
        <authorList>
            <person name="Zhang W."/>
        </authorList>
    </citation>
    <scope>NUCLEOTIDE SEQUENCE [LARGE SCALE GENOMIC DNA]</scope>
    <source>
        <strain evidence="3">cv. G240</strain>
        <tissue evidence="2">Leaf</tissue>
    </source>
</reference>
<dbReference type="GO" id="GO:1901601">
    <property type="term" value="P:strigolactone biosynthetic process"/>
    <property type="evidence" value="ECO:0007669"/>
    <property type="project" value="TreeGrafter"/>
</dbReference>
<gene>
    <name evidence="2" type="ORF">HYC85_031321</name>
</gene>
<dbReference type="InterPro" id="IPR038938">
    <property type="entry name" value="D27-like"/>
</dbReference>
<dbReference type="PANTHER" id="PTHR33591">
    <property type="entry name" value="BETA-CAROTENE ISOMERASE D27"/>
    <property type="match status" value="1"/>
</dbReference>
<reference evidence="3" key="1">
    <citation type="journal article" date="2020" name="Nat. Commun.">
        <title>Genome assembly of wild tea tree DASZ reveals pedigree and selection history of tea varieties.</title>
        <authorList>
            <person name="Zhang W."/>
            <person name="Zhang Y."/>
            <person name="Qiu H."/>
            <person name="Guo Y."/>
            <person name="Wan H."/>
            <person name="Zhang X."/>
            <person name="Scossa F."/>
            <person name="Alseekh S."/>
            <person name="Zhang Q."/>
            <person name="Wang P."/>
            <person name="Xu L."/>
            <person name="Schmidt M.H."/>
            <person name="Jia X."/>
            <person name="Li D."/>
            <person name="Zhu A."/>
            <person name="Guo F."/>
            <person name="Chen W."/>
            <person name="Ni D."/>
            <person name="Usadel B."/>
            <person name="Fernie A.R."/>
            <person name="Wen W."/>
        </authorList>
    </citation>
    <scope>NUCLEOTIDE SEQUENCE [LARGE SCALE GENOMIC DNA]</scope>
    <source>
        <strain evidence="3">cv. G240</strain>
    </source>
</reference>
<dbReference type="GO" id="GO:0005506">
    <property type="term" value="F:iron ion binding"/>
    <property type="evidence" value="ECO:0007669"/>
    <property type="project" value="InterPro"/>
</dbReference>
<dbReference type="PANTHER" id="PTHR33591:SF1">
    <property type="entry name" value="BETA-CAROTENE ISOMERASE D27, CHLOROPLASTIC"/>
    <property type="match status" value="1"/>
</dbReference>
<dbReference type="AlphaFoldDB" id="A0A7J7FRZ2"/>